<dbReference type="PANTHER" id="PTHR43179:SF7">
    <property type="entry name" value="RHAMNOSYLTRANSFERASE WBBL"/>
    <property type="match status" value="1"/>
</dbReference>
<protein>
    <submittedName>
        <fullName evidence="3">Glycosyltransferase family 2 protein</fullName>
    </submittedName>
</protein>
<keyword evidence="3" id="KW-0808">Transferase</keyword>
<evidence type="ECO:0000256" key="1">
    <source>
        <dbReference type="SAM" id="Phobius"/>
    </source>
</evidence>
<dbReference type="Gene3D" id="3.90.550.10">
    <property type="entry name" value="Spore Coat Polysaccharide Biosynthesis Protein SpsA, Chain A"/>
    <property type="match status" value="1"/>
</dbReference>
<dbReference type="InterPro" id="IPR001173">
    <property type="entry name" value="Glyco_trans_2-like"/>
</dbReference>
<feature type="transmembrane region" description="Helical" evidence="1">
    <location>
        <begin position="285"/>
        <end position="304"/>
    </location>
</feature>
<dbReference type="OrthoDB" id="9783791at2"/>
<reference evidence="3 4" key="1">
    <citation type="submission" date="2019-09" db="EMBL/GenBank/DDBJ databases">
        <title>Genome sequence of Rhodovastum atsumiense, a diverse member of the Acetobacteraceae family of non-sulfur purple photosynthetic bacteria.</title>
        <authorList>
            <person name="Meyer T."/>
            <person name="Kyndt J."/>
        </authorList>
    </citation>
    <scope>NUCLEOTIDE SEQUENCE [LARGE SCALE GENOMIC DNA]</scope>
    <source>
        <strain evidence="3 4">DSM 21279</strain>
    </source>
</reference>
<keyword evidence="1" id="KW-1133">Transmembrane helix</keyword>
<dbReference type="InterPro" id="IPR029044">
    <property type="entry name" value="Nucleotide-diphossugar_trans"/>
</dbReference>
<accession>A0A5M6J0C8</accession>
<gene>
    <name evidence="3" type="ORF">F1189_02230</name>
</gene>
<dbReference type="GO" id="GO:0016740">
    <property type="term" value="F:transferase activity"/>
    <property type="evidence" value="ECO:0007669"/>
    <property type="project" value="UniProtKB-KW"/>
</dbReference>
<organism evidence="3 4">
    <name type="scientific">Rhodovastum atsumiense</name>
    <dbReference type="NCBI Taxonomy" id="504468"/>
    <lineage>
        <taxon>Bacteria</taxon>
        <taxon>Pseudomonadati</taxon>
        <taxon>Pseudomonadota</taxon>
        <taxon>Alphaproteobacteria</taxon>
        <taxon>Acetobacterales</taxon>
        <taxon>Acetobacteraceae</taxon>
        <taxon>Rhodovastum</taxon>
    </lineage>
</organism>
<dbReference type="SUPFAM" id="SSF53448">
    <property type="entry name" value="Nucleotide-diphospho-sugar transferases"/>
    <property type="match status" value="1"/>
</dbReference>
<evidence type="ECO:0000313" key="4">
    <source>
        <dbReference type="Proteomes" id="UP000325255"/>
    </source>
</evidence>
<proteinExistence type="predicted"/>
<keyword evidence="1" id="KW-0812">Transmembrane</keyword>
<dbReference type="Pfam" id="PF00535">
    <property type="entry name" value="Glycos_transf_2"/>
    <property type="match status" value="1"/>
</dbReference>
<dbReference type="PANTHER" id="PTHR43179">
    <property type="entry name" value="RHAMNOSYLTRANSFERASE WBBL"/>
    <property type="match status" value="1"/>
</dbReference>
<evidence type="ECO:0000313" key="3">
    <source>
        <dbReference type="EMBL" id="KAA5614044.1"/>
    </source>
</evidence>
<sequence>MRPNATQGDMAGIMLFYNTNDLPMQSSEPDLSIIIVFYKTSHLIEPLMAALDASTSHLSVETIIVDNASCDGSVARLRERVPSARIIENERNVGFGRANNQALAVAHGRFLLLLNTDAFVAPETLLATVRAMEEHPDWGILGVRLVGPDGSDQPSCRHFPTPANIFLNATGLGRVMPWVKPVDDPLCKRDVTQECDWVPGCYFLIRRSVVEQIGVLDSRFFMYYEEVDYCRRAKAAGWKVVYFPGTRVIHLGGVSAERLGPLAATIRQVPALQLESEILYFRKHLGLPGLLTIFMLTLAANAIVRFKAAVRQKQPRPEYTGLPSSFALIITLLQTRCGLRPTR</sequence>
<name>A0A5M6J0C8_9PROT</name>
<comment type="caution">
    <text evidence="3">The sequence shown here is derived from an EMBL/GenBank/DDBJ whole genome shotgun (WGS) entry which is preliminary data.</text>
</comment>
<keyword evidence="4" id="KW-1185">Reference proteome</keyword>
<dbReference type="CDD" id="cd04186">
    <property type="entry name" value="GT_2_like_c"/>
    <property type="match status" value="1"/>
</dbReference>
<dbReference type="AlphaFoldDB" id="A0A5M6J0C8"/>
<feature type="domain" description="Glycosyltransferase 2-like" evidence="2">
    <location>
        <begin position="32"/>
        <end position="213"/>
    </location>
</feature>
<evidence type="ECO:0000259" key="2">
    <source>
        <dbReference type="Pfam" id="PF00535"/>
    </source>
</evidence>
<dbReference type="EMBL" id="VWPK01000003">
    <property type="protein sequence ID" value="KAA5614044.1"/>
    <property type="molecule type" value="Genomic_DNA"/>
</dbReference>
<dbReference type="Proteomes" id="UP000325255">
    <property type="component" value="Unassembled WGS sequence"/>
</dbReference>
<keyword evidence="1" id="KW-0472">Membrane</keyword>